<proteinExistence type="predicted"/>
<evidence type="ECO:0000313" key="2">
    <source>
        <dbReference type="Proteomes" id="UP001219518"/>
    </source>
</evidence>
<keyword evidence="2" id="KW-1185">Reference proteome</keyword>
<accession>A0AAE1LTQ2</accession>
<dbReference type="EMBL" id="JAHWGI010001434">
    <property type="protein sequence ID" value="KAK3932286.1"/>
    <property type="molecule type" value="Genomic_DNA"/>
</dbReference>
<dbReference type="AlphaFoldDB" id="A0AAE1LTQ2"/>
<gene>
    <name evidence="1" type="ORF">KUF71_011614</name>
</gene>
<comment type="caution">
    <text evidence="1">The sequence shown here is derived from an EMBL/GenBank/DDBJ whole genome shotgun (WGS) entry which is preliminary data.</text>
</comment>
<sequence>MLGYISFFTQVKRLRLLHWNLFHHSIQLYFGKSMLQLSFSLLIFSNISLGLVTTLPFQCVLHNQQGAVLGRRKFSLGELDIVGLPNLR</sequence>
<name>A0AAE1LTQ2_9NEOP</name>
<organism evidence="1 2">
    <name type="scientific">Frankliniella fusca</name>
    <dbReference type="NCBI Taxonomy" id="407009"/>
    <lineage>
        <taxon>Eukaryota</taxon>
        <taxon>Metazoa</taxon>
        <taxon>Ecdysozoa</taxon>
        <taxon>Arthropoda</taxon>
        <taxon>Hexapoda</taxon>
        <taxon>Insecta</taxon>
        <taxon>Pterygota</taxon>
        <taxon>Neoptera</taxon>
        <taxon>Paraneoptera</taxon>
        <taxon>Thysanoptera</taxon>
        <taxon>Terebrantia</taxon>
        <taxon>Thripoidea</taxon>
        <taxon>Thripidae</taxon>
        <taxon>Frankliniella</taxon>
    </lineage>
</organism>
<protein>
    <submittedName>
        <fullName evidence="1">Survival factor 1</fullName>
    </submittedName>
</protein>
<reference evidence="1" key="2">
    <citation type="journal article" date="2023" name="BMC Genomics">
        <title>Pest status, molecular evolution, and epigenetic factors derived from the genome assembly of Frankliniella fusca, a thysanopteran phytovirus vector.</title>
        <authorList>
            <person name="Catto M.A."/>
            <person name="Labadie P.E."/>
            <person name="Jacobson A.L."/>
            <person name="Kennedy G.G."/>
            <person name="Srinivasan R."/>
            <person name="Hunt B.G."/>
        </authorList>
    </citation>
    <scope>NUCLEOTIDE SEQUENCE</scope>
    <source>
        <strain evidence="1">PL_HMW_Pooled</strain>
    </source>
</reference>
<reference evidence="1" key="1">
    <citation type="submission" date="2021-07" db="EMBL/GenBank/DDBJ databases">
        <authorList>
            <person name="Catto M.A."/>
            <person name="Jacobson A."/>
            <person name="Kennedy G."/>
            <person name="Labadie P."/>
            <person name="Hunt B.G."/>
            <person name="Srinivasan R."/>
        </authorList>
    </citation>
    <scope>NUCLEOTIDE SEQUENCE</scope>
    <source>
        <strain evidence="1">PL_HMW_Pooled</strain>
        <tissue evidence="1">Head</tissue>
    </source>
</reference>
<evidence type="ECO:0000313" key="1">
    <source>
        <dbReference type="EMBL" id="KAK3932286.1"/>
    </source>
</evidence>
<dbReference type="Proteomes" id="UP001219518">
    <property type="component" value="Unassembled WGS sequence"/>
</dbReference>